<dbReference type="eggNOG" id="COG4942">
    <property type="taxonomic scope" value="Bacteria"/>
</dbReference>
<dbReference type="RefSeq" id="WP_013446336.1">
    <property type="nucleotide sequence ID" value="NC_014734.1"/>
</dbReference>
<dbReference type="Pfam" id="PF01551">
    <property type="entry name" value="Peptidase_M23"/>
    <property type="match status" value="1"/>
</dbReference>
<reference evidence="4 5" key="2">
    <citation type="journal article" date="2011" name="Stand. Genomic Sci.">
        <title>Complete genome sequence of Paludibacter propionicigenes type strain (WB4).</title>
        <authorList>
            <person name="Gronow S."/>
            <person name="Munk C."/>
            <person name="Lapidus A."/>
            <person name="Nolan M."/>
            <person name="Lucas S."/>
            <person name="Hammon N."/>
            <person name="Deshpande S."/>
            <person name="Cheng J.F."/>
            <person name="Tapia R."/>
            <person name="Han C."/>
            <person name="Goodwin L."/>
            <person name="Pitluck S."/>
            <person name="Liolios K."/>
            <person name="Ivanova N."/>
            <person name="Mavromatis K."/>
            <person name="Mikhailova N."/>
            <person name="Pati A."/>
            <person name="Chen A."/>
            <person name="Palaniappan K."/>
            <person name="Land M."/>
            <person name="Hauser L."/>
            <person name="Chang Y.J."/>
            <person name="Jeffries C.D."/>
            <person name="Brambilla E."/>
            <person name="Rohde M."/>
            <person name="Goker M."/>
            <person name="Detter J.C."/>
            <person name="Woyke T."/>
            <person name="Bristow J."/>
            <person name="Eisen J.A."/>
            <person name="Markowitz V."/>
            <person name="Hugenholtz P."/>
            <person name="Kyrpides N.C."/>
            <person name="Klenk H.P."/>
        </authorList>
    </citation>
    <scope>NUCLEOTIDE SEQUENCE [LARGE SCALE GENOMIC DNA]</scope>
    <source>
        <strain evidence="5">DSM 17365 / JCM 13257 / WB4</strain>
    </source>
</reference>
<dbReference type="OrthoDB" id="9814377at2"/>
<keyword evidence="5" id="KW-1185">Reference proteome</keyword>
<organism evidence="4 5">
    <name type="scientific">Paludibacter propionicigenes (strain DSM 17365 / JCM 13257 / WB4)</name>
    <dbReference type="NCBI Taxonomy" id="694427"/>
    <lineage>
        <taxon>Bacteria</taxon>
        <taxon>Pseudomonadati</taxon>
        <taxon>Bacteroidota</taxon>
        <taxon>Bacteroidia</taxon>
        <taxon>Bacteroidales</taxon>
        <taxon>Paludibacteraceae</taxon>
        <taxon>Paludibacter</taxon>
    </lineage>
</organism>
<keyword evidence="2" id="KW-0472">Membrane</keyword>
<name>E4T8C3_PALPW</name>
<dbReference type="InterPro" id="IPR050570">
    <property type="entry name" value="Cell_wall_metabolism_enzyme"/>
</dbReference>
<feature type="domain" description="M23ase beta-sheet core" evidence="3">
    <location>
        <begin position="187"/>
        <end position="282"/>
    </location>
</feature>
<dbReference type="InterPro" id="IPR016047">
    <property type="entry name" value="M23ase_b-sheet_dom"/>
</dbReference>
<dbReference type="HOGENOM" id="CLU_029425_8_0_10"/>
<evidence type="ECO:0000313" key="4">
    <source>
        <dbReference type="EMBL" id="ADQ80967.1"/>
    </source>
</evidence>
<dbReference type="STRING" id="694427.Palpr_2838"/>
<dbReference type="GO" id="GO:0004222">
    <property type="term" value="F:metalloendopeptidase activity"/>
    <property type="evidence" value="ECO:0007669"/>
    <property type="project" value="TreeGrafter"/>
</dbReference>
<evidence type="ECO:0000256" key="2">
    <source>
        <dbReference type="SAM" id="Phobius"/>
    </source>
</evidence>
<dbReference type="PANTHER" id="PTHR21666">
    <property type="entry name" value="PEPTIDASE-RELATED"/>
    <property type="match status" value="1"/>
</dbReference>
<sequence length="288" mass="32910">MKKKINKLKPFIQKMRFKYRVSILNENTLEESWHVRLSRFSVFMFGSTFIVLTFIILTILIFATPISRYLPGYGDSGNRSSIIRESMRADSLVQQVELQEGYLDIVKGIITGKMSPDSIASLDSIALKERAKILLQKSKKEKEFVEKFEQEEKYNLASIDTKPTENSFVFFRPTRGVISSSFNMSEKQYGIYLITSPNESVLSVLGGTVVYAAFTFDFGWVIQVMHDNNYLSIYKNNTRLMKKVGDEVKAGECIAITGDATGKKTGQQFYFELWKLGKPVDPEEVIIF</sequence>
<evidence type="ECO:0000259" key="3">
    <source>
        <dbReference type="Pfam" id="PF01551"/>
    </source>
</evidence>
<keyword evidence="1" id="KW-0732">Signal</keyword>
<proteinExistence type="predicted"/>
<gene>
    <name evidence="4" type="ordered locus">Palpr_2838</name>
</gene>
<protein>
    <submittedName>
        <fullName evidence="4">Peptidase M23</fullName>
    </submittedName>
</protein>
<dbReference type="EMBL" id="CP002345">
    <property type="protein sequence ID" value="ADQ80967.1"/>
    <property type="molecule type" value="Genomic_DNA"/>
</dbReference>
<accession>E4T8C3</accession>
<evidence type="ECO:0000256" key="1">
    <source>
        <dbReference type="ARBA" id="ARBA00022729"/>
    </source>
</evidence>
<dbReference type="CDD" id="cd12797">
    <property type="entry name" value="M23_peptidase"/>
    <property type="match status" value="1"/>
</dbReference>
<keyword evidence="2" id="KW-1133">Transmembrane helix</keyword>
<dbReference type="Gene3D" id="2.70.70.10">
    <property type="entry name" value="Glucose Permease (Domain IIA)"/>
    <property type="match status" value="1"/>
</dbReference>
<dbReference type="KEGG" id="ppn:Palpr_2838"/>
<evidence type="ECO:0000313" key="5">
    <source>
        <dbReference type="Proteomes" id="UP000008718"/>
    </source>
</evidence>
<dbReference type="SUPFAM" id="SSF51261">
    <property type="entry name" value="Duplicated hybrid motif"/>
    <property type="match status" value="1"/>
</dbReference>
<dbReference type="InterPro" id="IPR011055">
    <property type="entry name" value="Dup_hybrid_motif"/>
</dbReference>
<dbReference type="Proteomes" id="UP000008718">
    <property type="component" value="Chromosome"/>
</dbReference>
<reference key="1">
    <citation type="submission" date="2010-11" db="EMBL/GenBank/DDBJ databases">
        <title>The complete genome of Paludibacter propionicigenes DSM 17365.</title>
        <authorList>
            <consortium name="US DOE Joint Genome Institute (JGI-PGF)"/>
            <person name="Lucas S."/>
            <person name="Copeland A."/>
            <person name="Lapidus A."/>
            <person name="Bruce D."/>
            <person name="Goodwin L."/>
            <person name="Pitluck S."/>
            <person name="Kyrpides N."/>
            <person name="Mavromatis K."/>
            <person name="Ivanova N."/>
            <person name="Munk A.C."/>
            <person name="Brettin T."/>
            <person name="Detter J.C."/>
            <person name="Han C."/>
            <person name="Tapia R."/>
            <person name="Land M."/>
            <person name="Hauser L."/>
            <person name="Markowitz V."/>
            <person name="Cheng J.-F."/>
            <person name="Hugenholtz P."/>
            <person name="Woyke T."/>
            <person name="Wu D."/>
            <person name="Gronow S."/>
            <person name="Wellnitz S."/>
            <person name="Brambilla E."/>
            <person name="Klenk H.-P."/>
            <person name="Eisen J.A."/>
        </authorList>
    </citation>
    <scope>NUCLEOTIDE SEQUENCE</scope>
    <source>
        <strain>WB4</strain>
    </source>
</reference>
<dbReference type="PANTHER" id="PTHR21666:SF289">
    <property type="entry name" value="L-ALA--D-GLU ENDOPEPTIDASE"/>
    <property type="match status" value="1"/>
</dbReference>
<keyword evidence="2" id="KW-0812">Transmembrane</keyword>
<feature type="transmembrane region" description="Helical" evidence="2">
    <location>
        <begin position="42"/>
        <end position="63"/>
    </location>
</feature>
<dbReference type="AlphaFoldDB" id="E4T8C3"/>